<evidence type="ECO:0000256" key="3">
    <source>
        <dbReference type="ARBA" id="ARBA00022692"/>
    </source>
</evidence>
<evidence type="ECO:0000256" key="6">
    <source>
        <dbReference type="SAM" id="Phobius"/>
    </source>
</evidence>
<accession>A0ABU1FUN6</accession>
<feature type="transmembrane region" description="Helical" evidence="6">
    <location>
        <begin position="47"/>
        <end position="67"/>
    </location>
</feature>
<sequence length="340" mass="35318">MVELLLLILVGVVMAPTLYVAGLHDVANSIALPVRTRALTPKIAARLAAGFNTLGVLVALPLGIHLYSWFEFPSMEPRLVLTVVLSSLAALLTWNIFTYLKGMPTSTTHALLAALLGGALGAAAVGDLDTSGVLALPWMTPLLTLLVSPLVAFAIAYLLVFGAAKLASGEDPESVNRVGRAVQSVCVGLTSLGTGLQQGQRFSFLLLLALTAAGIEDADSWMPLAYVAFALLIGAGCLTGGWRIGHVLAHRLVAVDPLRGAVAATTAAGLLHLGSLGLSLPLSTSLTAASSIMGAGSNQRFATVNWRQFRRIGAYWAATPVVTGLLTVILTLTISPLLLV</sequence>
<dbReference type="PANTHER" id="PTHR11101">
    <property type="entry name" value="PHOSPHATE TRANSPORTER"/>
    <property type="match status" value="1"/>
</dbReference>
<evidence type="ECO:0000256" key="4">
    <source>
        <dbReference type="ARBA" id="ARBA00022989"/>
    </source>
</evidence>
<feature type="transmembrane region" description="Helical" evidence="6">
    <location>
        <begin position="79"/>
        <end position="97"/>
    </location>
</feature>
<dbReference type="Proteomes" id="UP001260872">
    <property type="component" value="Unassembled WGS sequence"/>
</dbReference>
<feature type="transmembrane region" description="Helical" evidence="6">
    <location>
        <begin position="109"/>
        <end position="126"/>
    </location>
</feature>
<dbReference type="EMBL" id="JAVKGT010000020">
    <property type="protein sequence ID" value="MDR5712215.1"/>
    <property type="molecule type" value="Genomic_DNA"/>
</dbReference>
<comment type="subcellular location">
    <subcellularLocation>
        <location evidence="1">Membrane</location>
        <topology evidence="1">Multi-pass membrane protein</topology>
    </subcellularLocation>
</comment>
<comment type="caution">
    <text evidence="7">The sequence shown here is derived from an EMBL/GenBank/DDBJ whole genome shotgun (WGS) entry which is preliminary data.</text>
</comment>
<keyword evidence="4 6" id="KW-1133">Transmembrane helix</keyword>
<reference evidence="8" key="1">
    <citation type="submission" date="2023-07" db="EMBL/GenBank/DDBJ databases">
        <title>Description of three actinobacteria isolated from air of manufacturing shop in a pharmaceutical factory.</title>
        <authorList>
            <person name="Zhang D.-F."/>
        </authorList>
    </citation>
    <scope>NUCLEOTIDE SEQUENCE [LARGE SCALE GENOMIC DNA]</scope>
    <source>
        <strain evidence="8">CCTCC AB 207010</strain>
    </source>
</reference>
<feature type="transmembrane region" description="Helical" evidence="6">
    <location>
        <begin position="221"/>
        <end position="242"/>
    </location>
</feature>
<protein>
    <submittedName>
        <fullName evidence="7">Inorganic phosphate transporter</fullName>
    </submittedName>
</protein>
<evidence type="ECO:0000256" key="5">
    <source>
        <dbReference type="ARBA" id="ARBA00023136"/>
    </source>
</evidence>
<name>A0ABU1FUN6_9MICC</name>
<feature type="transmembrane region" description="Helical" evidence="6">
    <location>
        <begin position="315"/>
        <end position="339"/>
    </location>
</feature>
<keyword evidence="3 6" id="KW-0812">Transmembrane</keyword>
<keyword evidence="8" id="KW-1185">Reference proteome</keyword>
<dbReference type="PANTHER" id="PTHR11101:SF80">
    <property type="entry name" value="PHOSPHATE TRANSPORTER"/>
    <property type="match status" value="1"/>
</dbReference>
<organism evidence="7 8">
    <name type="scientific">Nesterenkonia flava</name>
    <dbReference type="NCBI Taxonomy" id="469799"/>
    <lineage>
        <taxon>Bacteria</taxon>
        <taxon>Bacillati</taxon>
        <taxon>Actinomycetota</taxon>
        <taxon>Actinomycetes</taxon>
        <taxon>Micrococcales</taxon>
        <taxon>Micrococcaceae</taxon>
        <taxon>Nesterenkonia</taxon>
    </lineage>
</organism>
<dbReference type="RefSeq" id="WP_310537594.1">
    <property type="nucleotide sequence ID" value="NZ_BAAAOC010000006.1"/>
</dbReference>
<proteinExistence type="predicted"/>
<evidence type="ECO:0000256" key="2">
    <source>
        <dbReference type="ARBA" id="ARBA00022448"/>
    </source>
</evidence>
<gene>
    <name evidence="7" type="ORF">RH857_08735</name>
</gene>
<evidence type="ECO:0000313" key="8">
    <source>
        <dbReference type="Proteomes" id="UP001260872"/>
    </source>
</evidence>
<keyword evidence="5 6" id="KW-0472">Membrane</keyword>
<evidence type="ECO:0000256" key="1">
    <source>
        <dbReference type="ARBA" id="ARBA00004141"/>
    </source>
</evidence>
<dbReference type="InterPro" id="IPR001204">
    <property type="entry name" value="Phos_transporter"/>
</dbReference>
<evidence type="ECO:0000313" key="7">
    <source>
        <dbReference type="EMBL" id="MDR5712215.1"/>
    </source>
</evidence>
<keyword evidence="2" id="KW-0813">Transport</keyword>
<feature type="transmembrane region" description="Helical" evidence="6">
    <location>
        <begin position="6"/>
        <end position="26"/>
    </location>
</feature>
<feature type="transmembrane region" description="Helical" evidence="6">
    <location>
        <begin position="138"/>
        <end position="160"/>
    </location>
</feature>
<dbReference type="Pfam" id="PF01384">
    <property type="entry name" value="PHO4"/>
    <property type="match status" value="1"/>
</dbReference>